<evidence type="ECO:0000256" key="4">
    <source>
        <dbReference type="ARBA" id="ARBA00022679"/>
    </source>
</evidence>
<dbReference type="EC" id="2.7.13.3" evidence="2"/>
<dbReference type="Pfam" id="PF02895">
    <property type="entry name" value="H-kinase_dim"/>
    <property type="match status" value="1"/>
</dbReference>
<evidence type="ECO:0000259" key="10">
    <source>
        <dbReference type="PROSITE" id="PS50894"/>
    </source>
</evidence>
<name>A0A833H483_9LEPT</name>
<dbReference type="GO" id="GO:0005737">
    <property type="term" value="C:cytoplasm"/>
    <property type="evidence" value="ECO:0007669"/>
    <property type="project" value="InterPro"/>
</dbReference>
<dbReference type="Gene3D" id="1.10.287.560">
    <property type="entry name" value="Histidine kinase CheA-like, homodimeric domain"/>
    <property type="match status" value="1"/>
</dbReference>
<dbReference type="SUPFAM" id="SSF50341">
    <property type="entry name" value="CheW-like"/>
    <property type="match status" value="2"/>
</dbReference>
<dbReference type="SMART" id="SM00260">
    <property type="entry name" value="CheW"/>
    <property type="match status" value="2"/>
</dbReference>
<feature type="compositionally biased region" description="Basic and acidic residues" evidence="7">
    <location>
        <begin position="285"/>
        <end position="296"/>
    </location>
</feature>
<dbReference type="InterPro" id="IPR037006">
    <property type="entry name" value="CheA-like_homodim_sf"/>
</dbReference>
<dbReference type="AlphaFoldDB" id="A0A833H483"/>
<evidence type="ECO:0000256" key="5">
    <source>
        <dbReference type="ARBA" id="ARBA00022777"/>
    </source>
</evidence>
<dbReference type="Pfam" id="PF02518">
    <property type="entry name" value="HATPase_c"/>
    <property type="match status" value="1"/>
</dbReference>
<evidence type="ECO:0000259" key="8">
    <source>
        <dbReference type="PROSITE" id="PS50109"/>
    </source>
</evidence>
<dbReference type="InterPro" id="IPR051315">
    <property type="entry name" value="Bact_Chemotaxis_CheA"/>
</dbReference>
<dbReference type="SUPFAM" id="SSF47226">
    <property type="entry name" value="Histidine-containing phosphotransfer domain, HPT domain"/>
    <property type="match status" value="1"/>
</dbReference>
<dbReference type="Gene3D" id="2.30.30.40">
    <property type="entry name" value="SH3 Domains"/>
    <property type="match status" value="1"/>
</dbReference>
<dbReference type="SMART" id="SM00073">
    <property type="entry name" value="HPT"/>
    <property type="match status" value="1"/>
</dbReference>
<feature type="modified residue" description="Phosphohistidine" evidence="6">
    <location>
        <position position="47"/>
    </location>
</feature>
<dbReference type="PANTHER" id="PTHR43395:SF1">
    <property type="entry name" value="CHEMOTAXIS PROTEIN CHEA"/>
    <property type="match status" value="1"/>
</dbReference>
<evidence type="ECO:0000256" key="7">
    <source>
        <dbReference type="SAM" id="MobiDB-lite"/>
    </source>
</evidence>
<dbReference type="Gene3D" id="1.20.120.160">
    <property type="entry name" value="HPT domain"/>
    <property type="match status" value="1"/>
</dbReference>
<dbReference type="PANTHER" id="PTHR43395">
    <property type="entry name" value="SENSOR HISTIDINE KINASE CHEA"/>
    <property type="match status" value="1"/>
</dbReference>
<evidence type="ECO:0000256" key="3">
    <source>
        <dbReference type="ARBA" id="ARBA00022553"/>
    </source>
</evidence>
<dbReference type="PROSITE" id="PS50894">
    <property type="entry name" value="HPT"/>
    <property type="match status" value="1"/>
</dbReference>
<protein>
    <recommendedName>
        <fullName evidence="2">histidine kinase</fullName>
        <ecNumber evidence="2">2.7.13.3</ecNumber>
    </recommendedName>
</protein>
<dbReference type="InterPro" id="IPR002545">
    <property type="entry name" value="CheW-lke_dom"/>
</dbReference>
<feature type="domain" description="CheW-like" evidence="9">
    <location>
        <begin position="711"/>
        <end position="845"/>
    </location>
</feature>
<dbReference type="GO" id="GO:0000155">
    <property type="term" value="F:phosphorelay sensor kinase activity"/>
    <property type="evidence" value="ECO:0007669"/>
    <property type="project" value="InterPro"/>
</dbReference>
<dbReference type="CDD" id="cd00088">
    <property type="entry name" value="HPT"/>
    <property type="match status" value="1"/>
</dbReference>
<reference evidence="11 12" key="1">
    <citation type="submission" date="2019-10" db="EMBL/GenBank/DDBJ databases">
        <title>Extracellular Electron Transfer in a Candidatus Methanoperedens spp. Enrichment Culture.</title>
        <authorList>
            <person name="Berger S."/>
            <person name="Rangel Shaw D."/>
            <person name="Berben T."/>
            <person name="In 'T Zandt M."/>
            <person name="Frank J."/>
            <person name="Reimann J."/>
            <person name="Jetten M.S.M."/>
            <person name="Welte C.U."/>
        </authorList>
    </citation>
    <scope>NUCLEOTIDE SEQUENCE [LARGE SCALE GENOMIC DNA]</scope>
    <source>
        <strain evidence="11">SB12</strain>
    </source>
</reference>
<dbReference type="InterPro" id="IPR036641">
    <property type="entry name" value="HPT_dom_sf"/>
</dbReference>
<dbReference type="Pfam" id="PF01627">
    <property type="entry name" value="Hpt"/>
    <property type="match status" value="1"/>
</dbReference>
<accession>A0A833H483</accession>
<feature type="domain" description="CheW-like" evidence="9">
    <location>
        <begin position="548"/>
        <end position="688"/>
    </location>
</feature>
<dbReference type="GO" id="GO:0006935">
    <property type="term" value="P:chemotaxis"/>
    <property type="evidence" value="ECO:0007669"/>
    <property type="project" value="InterPro"/>
</dbReference>
<dbReference type="SMART" id="SM01231">
    <property type="entry name" value="H-kinase_dim"/>
    <property type="match status" value="1"/>
</dbReference>
<keyword evidence="4" id="KW-0808">Transferase</keyword>
<evidence type="ECO:0000256" key="2">
    <source>
        <dbReference type="ARBA" id="ARBA00012438"/>
    </source>
</evidence>
<dbReference type="InterPro" id="IPR036061">
    <property type="entry name" value="CheW-like_dom_sf"/>
</dbReference>
<dbReference type="SUPFAM" id="SSF47384">
    <property type="entry name" value="Homodimeric domain of signal transducing histidine kinase"/>
    <property type="match status" value="1"/>
</dbReference>
<comment type="caution">
    <text evidence="11">The sequence shown here is derived from an EMBL/GenBank/DDBJ whole genome shotgun (WGS) entry which is preliminary data.</text>
</comment>
<dbReference type="FunFam" id="3.30.565.10:FF:000016">
    <property type="entry name" value="Chemotaxis protein CheA, putative"/>
    <property type="match status" value="1"/>
</dbReference>
<dbReference type="InterPro" id="IPR004105">
    <property type="entry name" value="CheA-like_dim"/>
</dbReference>
<proteinExistence type="predicted"/>
<dbReference type="SUPFAM" id="SSF55874">
    <property type="entry name" value="ATPase domain of HSP90 chaperone/DNA topoisomerase II/histidine kinase"/>
    <property type="match status" value="1"/>
</dbReference>
<dbReference type="InterPro" id="IPR036890">
    <property type="entry name" value="HATPase_C_sf"/>
</dbReference>
<evidence type="ECO:0000259" key="9">
    <source>
        <dbReference type="PROSITE" id="PS50851"/>
    </source>
</evidence>
<keyword evidence="5" id="KW-0418">Kinase</keyword>
<dbReference type="SMART" id="SM00387">
    <property type="entry name" value="HATPase_c"/>
    <property type="match status" value="1"/>
</dbReference>
<keyword evidence="3 6" id="KW-0597">Phosphoprotein</keyword>
<dbReference type="Proteomes" id="UP000460298">
    <property type="component" value="Unassembled WGS sequence"/>
</dbReference>
<dbReference type="Pfam" id="PF01584">
    <property type="entry name" value="CheW"/>
    <property type="match status" value="2"/>
</dbReference>
<feature type="domain" description="Histidine kinase" evidence="8">
    <location>
        <begin position="296"/>
        <end position="546"/>
    </location>
</feature>
<evidence type="ECO:0000313" key="11">
    <source>
        <dbReference type="EMBL" id="KAB2934853.1"/>
    </source>
</evidence>
<comment type="catalytic activity">
    <reaction evidence="1">
        <text>ATP + protein L-histidine = ADP + protein N-phospho-L-histidine.</text>
        <dbReference type="EC" id="2.7.13.3"/>
    </reaction>
</comment>
<evidence type="ECO:0000256" key="1">
    <source>
        <dbReference type="ARBA" id="ARBA00000085"/>
    </source>
</evidence>
<dbReference type="Gene3D" id="2.40.50.180">
    <property type="entry name" value="CheA-289, Domain 4"/>
    <property type="match status" value="1"/>
</dbReference>
<feature type="region of interest" description="Disordered" evidence="7">
    <location>
        <begin position="266"/>
        <end position="296"/>
    </location>
</feature>
<dbReference type="InterPro" id="IPR003594">
    <property type="entry name" value="HATPase_dom"/>
</dbReference>
<dbReference type="PROSITE" id="PS50109">
    <property type="entry name" value="HIS_KIN"/>
    <property type="match status" value="1"/>
</dbReference>
<evidence type="ECO:0000256" key="6">
    <source>
        <dbReference type="PROSITE-ProRule" id="PRU00110"/>
    </source>
</evidence>
<dbReference type="EMBL" id="WBUI01000002">
    <property type="protein sequence ID" value="KAB2934853.1"/>
    <property type="molecule type" value="Genomic_DNA"/>
</dbReference>
<organism evidence="11 12">
    <name type="scientific">Leptonema illini</name>
    <dbReference type="NCBI Taxonomy" id="183"/>
    <lineage>
        <taxon>Bacteria</taxon>
        <taxon>Pseudomonadati</taxon>
        <taxon>Spirochaetota</taxon>
        <taxon>Spirochaetia</taxon>
        <taxon>Leptospirales</taxon>
        <taxon>Leptospiraceae</taxon>
        <taxon>Leptonema</taxon>
    </lineage>
</organism>
<dbReference type="PROSITE" id="PS50851">
    <property type="entry name" value="CHEW"/>
    <property type="match status" value="2"/>
</dbReference>
<dbReference type="InterPro" id="IPR004358">
    <property type="entry name" value="Sig_transdc_His_kin-like_C"/>
</dbReference>
<dbReference type="InterPro" id="IPR036097">
    <property type="entry name" value="HisK_dim/P_sf"/>
</dbReference>
<sequence>MDEQSSKFLKSFIVESTDLLDKAEEAILSLEQGFDQEKVDQLFRAIHTIKGNSGLFDLNRIKELSHIFENVLSAVRSREIEPDVDMVDIFLLSVDRLRQMIDRIEDSENTVVEDLVSRLSSLRGSAKSEERKTPADVQPDVRSVFENFCKKLRTKIPPAAMQTEDYLACAVMDLAAQNTGKLSEISARLQTFRKGKTIILHGISPSLVSEFNDKAGKTLPYFIVFQSKEEPNQALTAAGLQTIALDLIHAPVKTGEAEVNTLEPEKTAAVETPAPKAKSIQPAQVEKREEDATGVEKESHLKVPLPLIENLINLASETVIARNELMQKVETSSDPTLAVSAKKISYLVSRIQEGIMRTRLQELETLFQRVPRLVRDVCSQTGKQVQLVTDGGNVELDKTLIDSIRDPLTHIVRNAIDHGIEAPDERIRLGKPREGKLRVDAFFRGGNVIITVQDDGRGLNYDRIREKAQQRGLLSAEAAKAATDAELADLIFLPGFSTSETVTTTSGRGVGMDVVRTSLKKAGGSAEINSVTGVGTTIQLTIPQTLSIVTCILIKSGGTRLAIPQANVKELLQLDPTKLDQIQDSLAYEIRGHLLPLIHLQSLLRTVKGEDVRESRDSLTTGFIIVVETEQHRFGLLVDEILNPEEIVVKSLGQEFAEVKIFSGAAIMGDGEAVLILDTAGIARHRNMQGNLSEDEEEEQRGSTVLEGMEESGYLVFESSSYYFGVPVSSVPRIEQIEYNRIETLLDFEILNHQNHIVPLLRLEKVFALDKKVEMFNQKETYVILFTINGFRIGLIADEVHNVVTDFEGVDRNTFTSESVTAYALTGGKTTMLLDIEDLAERFKNGRYRALKEHLSESLEGKTTSGVRK</sequence>
<dbReference type="Gene3D" id="3.30.565.10">
    <property type="entry name" value="Histidine kinase-like ATPase, C-terminal domain"/>
    <property type="match status" value="1"/>
</dbReference>
<dbReference type="InterPro" id="IPR008207">
    <property type="entry name" value="Sig_transdc_His_kin_Hpt_dom"/>
</dbReference>
<dbReference type="PRINTS" id="PR00344">
    <property type="entry name" value="BCTRLSENSOR"/>
</dbReference>
<evidence type="ECO:0000313" key="12">
    <source>
        <dbReference type="Proteomes" id="UP000460298"/>
    </source>
</evidence>
<gene>
    <name evidence="11" type="ORF">F9K24_03490</name>
</gene>
<feature type="domain" description="HPt" evidence="10">
    <location>
        <begin position="1"/>
        <end position="104"/>
    </location>
</feature>
<dbReference type="InterPro" id="IPR005467">
    <property type="entry name" value="His_kinase_dom"/>
</dbReference>